<comment type="caution">
    <text evidence="9">The sequence shown here is derived from an EMBL/GenBank/DDBJ whole genome shotgun (WGS) entry which is preliminary data.</text>
</comment>
<accession>A0A9Q0GT67</accession>
<protein>
    <recommendedName>
        <fullName evidence="8">Phospho-2-dehydro-3-deoxyheptonate aldolase</fullName>
        <ecNumber evidence="8">2.5.1.54</ecNumber>
    </recommendedName>
</protein>
<dbReference type="AlphaFoldDB" id="A0A9Q0GT67"/>
<keyword evidence="7" id="KW-0464">Manganese</keyword>
<dbReference type="OrthoDB" id="2338at2759"/>
<sequence>MDLLKFMHQRFAAVLCKSVCGLPFCSRAEPANRWTLDGWKSKKALQIPVYPNQQELDSVLKTLEGFPRWCLAGEARKFEERLAKAALGEAFLPQGGDCAESFQEFSANNIRDTLFTQKRKTLGTPSGFFCRWGRLDLRCSNSRHQGRKDGWSICKPRSDPFEIGEVKLPSYQGDNINSDTFDEKSRTPDPHKLIRAYTQSAGTLNLLRSFATGGYAAMQRVKQWNLDFTEHSEQGDRYKETAQRIDESLGFMIASGLTMDHPVMTTIEFWMSHECLHLPYEQAMTREDSTTGL</sequence>
<evidence type="ECO:0000256" key="8">
    <source>
        <dbReference type="RuleBase" id="RU363071"/>
    </source>
</evidence>
<feature type="binding site" evidence="7">
    <location>
        <position position="98"/>
    </location>
    <ligand>
        <name>Mn(2+)</name>
        <dbReference type="ChEBI" id="CHEBI:29035"/>
    </ligand>
</feature>
<dbReference type="GO" id="GO:0009073">
    <property type="term" value="P:aromatic amino acid family biosynthetic process"/>
    <property type="evidence" value="ECO:0007669"/>
    <property type="project" value="UniProtKB-KW"/>
</dbReference>
<evidence type="ECO:0000256" key="1">
    <source>
        <dbReference type="ARBA" id="ARBA00004688"/>
    </source>
</evidence>
<evidence type="ECO:0000256" key="5">
    <source>
        <dbReference type="ARBA" id="ARBA00023141"/>
    </source>
</evidence>
<keyword evidence="7" id="KW-0104">Cadmium</keyword>
<comment type="cofactor">
    <cofactor evidence="7">
        <name>Mn(2+)</name>
        <dbReference type="ChEBI" id="CHEBI:29035"/>
    </cofactor>
    <cofactor evidence="7">
        <name>Co(2+)</name>
        <dbReference type="ChEBI" id="CHEBI:48828"/>
    </cofactor>
    <cofactor evidence="7">
        <name>Cd(2+)</name>
        <dbReference type="ChEBI" id="CHEBI:48775"/>
    </cofactor>
    <text evidence="7">Binds 1 divalent cation per subunit. The enzyme is active with manganese, cobalt or cadmium ions.</text>
</comment>
<dbReference type="GO" id="GO:0008652">
    <property type="term" value="P:amino acid biosynthetic process"/>
    <property type="evidence" value="ECO:0007669"/>
    <property type="project" value="UniProtKB-KW"/>
</dbReference>
<keyword evidence="3 8" id="KW-0028">Amino-acid biosynthesis</keyword>
<dbReference type="InterPro" id="IPR013785">
    <property type="entry name" value="Aldolase_TIM"/>
</dbReference>
<dbReference type="PANTHER" id="PTHR21337:SF23">
    <property type="entry name" value="PHOSPHO-2-DEHYDRO-3-DEOXYHEPTONATE ALDOLASE"/>
    <property type="match status" value="1"/>
</dbReference>
<comment type="similarity">
    <text evidence="2 8">Belongs to the class-II DAHP synthase family.</text>
</comment>
<evidence type="ECO:0000256" key="7">
    <source>
        <dbReference type="PIRSR" id="PIRSR602480-1"/>
    </source>
</evidence>
<keyword evidence="8" id="KW-0809">Transit peptide</keyword>
<keyword evidence="4 8" id="KW-0808">Transferase</keyword>
<evidence type="ECO:0000313" key="9">
    <source>
        <dbReference type="EMBL" id="KAJ4952208.1"/>
    </source>
</evidence>
<dbReference type="GO" id="GO:0009507">
    <property type="term" value="C:chloroplast"/>
    <property type="evidence" value="ECO:0007669"/>
    <property type="project" value="UniProtKB-SubCell"/>
</dbReference>
<dbReference type="Gene3D" id="3.20.20.70">
    <property type="entry name" value="Aldolase class I"/>
    <property type="match status" value="1"/>
</dbReference>
<proteinExistence type="inferred from homology"/>
<feature type="binding site" evidence="7">
    <location>
        <position position="147"/>
    </location>
    <ligand>
        <name>phosphoenolpyruvate</name>
        <dbReference type="ChEBI" id="CHEBI:58702"/>
    </ligand>
</feature>
<comment type="pathway">
    <text evidence="1 8">Metabolic intermediate biosynthesis; chorismate biosynthesis; chorismate from D-erythrose 4-phosphate and phosphoenolpyruvate: step 1/7.</text>
</comment>
<dbReference type="EMBL" id="JAMYWD010000012">
    <property type="protein sequence ID" value="KAJ4952208.1"/>
    <property type="molecule type" value="Genomic_DNA"/>
</dbReference>
<keyword evidence="8" id="KW-0934">Plastid</keyword>
<reference evidence="9" key="1">
    <citation type="journal article" date="2023" name="Plant J.">
        <title>The genome of the king protea, Protea cynaroides.</title>
        <authorList>
            <person name="Chang J."/>
            <person name="Duong T.A."/>
            <person name="Schoeman C."/>
            <person name="Ma X."/>
            <person name="Roodt D."/>
            <person name="Barker N."/>
            <person name="Li Z."/>
            <person name="Van de Peer Y."/>
            <person name="Mizrachi E."/>
        </authorList>
    </citation>
    <scope>NUCLEOTIDE SEQUENCE</scope>
    <source>
        <tissue evidence="9">Young leaves</tissue>
    </source>
</reference>
<gene>
    <name evidence="9" type="ORF">NE237_029040</name>
</gene>
<dbReference type="SUPFAM" id="SSF51569">
    <property type="entry name" value="Aldolase"/>
    <property type="match status" value="1"/>
</dbReference>
<evidence type="ECO:0000313" key="10">
    <source>
        <dbReference type="Proteomes" id="UP001141806"/>
    </source>
</evidence>
<keyword evidence="7" id="KW-0170">Cobalt</keyword>
<dbReference type="Pfam" id="PF01474">
    <property type="entry name" value="DAHP_synth_2"/>
    <property type="match status" value="1"/>
</dbReference>
<name>A0A9Q0GT67_9MAGN</name>
<evidence type="ECO:0000256" key="3">
    <source>
        <dbReference type="ARBA" id="ARBA00022605"/>
    </source>
</evidence>
<dbReference type="InterPro" id="IPR002480">
    <property type="entry name" value="DAHP_synth_2"/>
</dbReference>
<dbReference type="GO" id="GO:0003849">
    <property type="term" value="F:3-deoxy-7-phosphoheptulonate synthase activity"/>
    <property type="evidence" value="ECO:0007669"/>
    <property type="project" value="UniProtKB-EC"/>
</dbReference>
<dbReference type="Proteomes" id="UP001141806">
    <property type="component" value="Unassembled WGS sequence"/>
</dbReference>
<evidence type="ECO:0000256" key="4">
    <source>
        <dbReference type="ARBA" id="ARBA00022679"/>
    </source>
</evidence>
<keyword evidence="5 8" id="KW-0057">Aromatic amino acid biosynthesis</keyword>
<keyword evidence="10" id="KW-1185">Reference proteome</keyword>
<comment type="subcellular location">
    <subcellularLocation>
        <location evidence="8">Plastid</location>
        <location evidence="8">Chloroplast</location>
    </subcellularLocation>
</comment>
<keyword evidence="8" id="KW-0150">Chloroplast</keyword>
<comment type="catalytic activity">
    <reaction evidence="6 8">
        <text>D-erythrose 4-phosphate + phosphoenolpyruvate + H2O = 7-phospho-2-dehydro-3-deoxy-D-arabino-heptonate + phosphate</text>
        <dbReference type="Rhea" id="RHEA:14717"/>
        <dbReference type="ChEBI" id="CHEBI:15377"/>
        <dbReference type="ChEBI" id="CHEBI:16897"/>
        <dbReference type="ChEBI" id="CHEBI:43474"/>
        <dbReference type="ChEBI" id="CHEBI:58394"/>
        <dbReference type="ChEBI" id="CHEBI:58702"/>
        <dbReference type="EC" id="2.5.1.54"/>
    </reaction>
</comment>
<dbReference type="EC" id="2.5.1.54" evidence="8"/>
<evidence type="ECO:0000256" key="2">
    <source>
        <dbReference type="ARBA" id="ARBA00008911"/>
    </source>
</evidence>
<evidence type="ECO:0000256" key="6">
    <source>
        <dbReference type="ARBA" id="ARBA00047508"/>
    </source>
</evidence>
<dbReference type="PANTHER" id="PTHR21337">
    <property type="entry name" value="PHOSPHO-2-DEHYDRO-3-DEOXYHEPTONATE ALDOLASE 1, 2"/>
    <property type="match status" value="1"/>
</dbReference>
<organism evidence="9 10">
    <name type="scientific">Protea cynaroides</name>
    <dbReference type="NCBI Taxonomy" id="273540"/>
    <lineage>
        <taxon>Eukaryota</taxon>
        <taxon>Viridiplantae</taxon>
        <taxon>Streptophyta</taxon>
        <taxon>Embryophyta</taxon>
        <taxon>Tracheophyta</taxon>
        <taxon>Spermatophyta</taxon>
        <taxon>Magnoliopsida</taxon>
        <taxon>Proteales</taxon>
        <taxon>Proteaceae</taxon>
        <taxon>Protea</taxon>
    </lineage>
</organism>